<reference evidence="7" key="1">
    <citation type="submission" date="2010-08" db="EMBL/GenBank/DDBJ databases">
        <authorList>
            <consortium name="Caenorhabditis japonica Sequencing Consortium"/>
            <person name="Wilson R.K."/>
        </authorList>
    </citation>
    <scope>NUCLEOTIDE SEQUENCE [LARGE SCALE GENOMIC DNA]</scope>
    <source>
        <strain evidence="7">DF5081</strain>
    </source>
</reference>
<dbReference type="GO" id="GO:0015074">
    <property type="term" value="P:DNA integration"/>
    <property type="evidence" value="ECO:0007669"/>
    <property type="project" value="InterPro"/>
</dbReference>
<dbReference type="PANTHER" id="PTHR23022">
    <property type="entry name" value="TRANSPOSABLE ELEMENT-RELATED"/>
    <property type="match status" value="1"/>
</dbReference>
<feature type="domain" description="Transposase Tc1-like" evidence="3">
    <location>
        <begin position="508"/>
        <end position="561"/>
    </location>
</feature>
<keyword evidence="2" id="KW-0732">Signal</keyword>
<feature type="compositionally biased region" description="Polar residues" evidence="1">
    <location>
        <begin position="523"/>
        <end position="533"/>
    </location>
</feature>
<evidence type="ECO:0000256" key="1">
    <source>
        <dbReference type="SAM" id="MobiDB-lite"/>
    </source>
</evidence>
<proteinExistence type="predicted"/>
<evidence type="ECO:0000259" key="5">
    <source>
        <dbReference type="Pfam" id="PF13358"/>
    </source>
</evidence>
<organism evidence="6 7">
    <name type="scientific">Caenorhabditis japonica</name>
    <dbReference type="NCBI Taxonomy" id="281687"/>
    <lineage>
        <taxon>Eukaryota</taxon>
        <taxon>Metazoa</taxon>
        <taxon>Ecdysozoa</taxon>
        <taxon>Nematoda</taxon>
        <taxon>Chromadorea</taxon>
        <taxon>Rhabditida</taxon>
        <taxon>Rhabditina</taxon>
        <taxon>Rhabditomorpha</taxon>
        <taxon>Rhabditoidea</taxon>
        <taxon>Rhabditidae</taxon>
        <taxon>Peloderinae</taxon>
        <taxon>Caenorhabditis</taxon>
    </lineage>
</organism>
<accession>A0A8R1E2H9</accession>
<feature type="signal peptide" evidence="2">
    <location>
        <begin position="1"/>
        <end position="19"/>
    </location>
</feature>
<dbReference type="GO" id="GO:0003677">
    <property type="term" value="F:DNA binding"/>
    <property type="evidence" value="ECO:0007669"/>
    <property type="project" value="InterPro"/>
</dbReference>
<dbReference type="InterPro" id="IPR038717">
    <property type="entry name" value="Tc1-like_DDE_dom"/>
</dbReference>
<name>A0A8R1E2H9_CAEJA</name>
<evidence type="ECO:0000259" key="4">
    <source>
        <dbReference type="Pfam" id="PF07885"/>
    </source>
</evidence>
<evidence type="ECO:0000256" key="2">
    <source>
        <dbReference type="SAM" id="SignalP"/>
    </source>
</evidence>
<reference evidence="6" key="2">
    <citation type="submission" date="2022-06" db="UniProtKB">
        <authorList>
            <consortium name="EnsemblMetazoa"/>
        </authorList>
    </citation>
    <scope>IDENTIFICATION</scope>
    <source>
        <strain evidence="6">DF5081</strain>
    </source>
</reference>
<dbReference type="Proteomes" id="UP000005237">
    <property type="component" value="Unassembled WGS sequence"/>
</dbReference>
<dbReference type="InterPro" id="IPR036397">
    <property type="entry name" value="RNaseH_sf"/>
</dbReference>
<dbReference type="FunFam" id="3.30.420.10:FF:000293">
    <property type="entry name" value="Protein CBG00653"/>
    <property type="match status" value="1"/>
</dbReference>
<dbReference type="EnsemblMetazoa" id="CJA17003.1">
    <property type="protein sequence ID" value="CJA17003.1"/>
    <property type="gene ID" value="WBGene00136207"/>
</dbReference>
<feature type="region of interest" description="Disordered" evidence="1">
    <location>
        <begin position="376"/>
        <end position="443"/>
    </location>
</feature>
<dbReference type="PANTHER" id="PTHR23022:SF134">
    <property type="entry name" value="TRANSPOSABLE ELEMENT TC1 TRANSPOSASE"/>
    <property type="match status" value="1"/>
</dbReference>
<dbReference type="AlphaFoldDB" id="A0A8R1E2H9"/>
<dbReference type="Pfam" id="PF01498">
    <property type="entry name" value="HTH_Tnp_Tc3_2"/>
    <property type="match status" value="1"/>
</dbReference>
<feature type="compositionally biased region" description="Basic residues" evidence="1">
    <location>
        <begin position="391"/>
        <end position="400"/>
    </location>
</feature>
<dbReference type="GO" id="GO:0006313">
    <property type="term" value="P:DNA transposition"/>
    <property type="evidence" value="ECO:0007669"/>
    <property type="project" value="InterPro"/>
</dbReference>
<dbReference type="Gene3D" id="1.10.287.70">
    <property type="match status" value="1"/>
</dbReference>
<dbReference type="InterPro" id="IPR002492">
    <property type="entry name" value="Transposase_Tc1-like"/>
</dbReference>
<dbReference type="Pfam" id="PF13358">
    <property type="entry name" value="DDE_3"/>
    <property type="match status" value="1"/>
</dbReference>
<sequence length="763" mass="87691">MFYMLIGAIIFYFLESGAAETVATDEDYKYKRERRLLLLRMEELVQDTATRRRGYRKKALEEAIDNYEQKLEFSVKNESQWTFMSAMYFAGTLFTTIGYGDIACVTTSGRIATVIYSCVGIPFMLITLNDLGKFLYNNINGCVKGFEDFTTYLGAFRLCRRSNANFPKGDEVRKEKKKMAMEKVEVKAKNNGFEMPAILTDLDEKSGMPKLFHIEETTEGEEPPKILEELVQKQIEIEEAAAENAVLFVAHDANTQTDILLQEEKSHQTDEKIFDEVGTQTELAPTDNLECETQTESIQNSIAETQTFNPDIRDSDTMTQPVIVNESDSQTEYILTKEEELQTYIDTNDVETFTEIETKNVRIQTPQPVIEQKCVQTEDLEDRKSPSKMSSAKKRLRRAFAGKSKPTRSSLDHPVMSDWKDVEESETAQDEEEEEIGSVESLHWDPVDGMHAEKQLPVKKLKALFDSPKGQRKLDQIYRILKNNRDDDGVVHRQSPGRPRTTYRAMNRNILRACREDPRRTSTDIQVSVTSPNEPAPSRRTIRRRLQVAGLHGRRPVKKPLHLSWGPREWANHIWSDESKFNLFGTDGIQWIRRPIGSIYAPQYQCPTVKHGGGSVMVWGCFSDTSMGPLKRIVGTMDRYVYEDILENTMPPWARANLGRSWVFQQDNDPKHTSGHVANWFRRRRVDLLEWPSQSPNLNPIEHMWEELERRLKGVRASNANQKFAQLEAAWKSIPMTVVQTLLDLIPHRCQAVIDAKGYPTKY</sequence>
<dbReference type="InterPro" id="IPR013099">
    <property type="entry name" value="K_chnl_dom"/>
</dbReference>
<evidence type="ECO:0000259" key="3">
    <source>
        <dbReference type="Pfam" id="PF01498"/>
    </source>
</evidence>
<dbReference type="InterPro" id="IPR052338">
    <property type="entry name" value="Transposase_5"/>
</dbReference>
<feature type="region of interest" description="Disordered" evidence="1">
    <location>
        <begin position="519"/>
        <end position="538"/>
    </location>
</feature>
<feature type="domain" description="Tc1-like transposase DDE" evidence="5">
    <location>
        <begin position="575"/>
        <end position="716"/>
    </location>
</feature>
<protein>
    <submittedName>
        <fullName evidence="6">Uncharacterized protein</fullName>
    </submittedName>
</protein>
<dbReference type="Gene3D" id="3.30.420.10">
    <property type="entry name" value="Ribonuclease H-like superfamily/Ribonuclease H"/>
    <property type="match status" value="1"/>
</dbReference>
<feature type="domain" description="Potassium channel" evidence="4">
    <location>
        <begin position="78"/>
        <end position="136"/>
    </location>
</feature>
<feature type="compositionally biased region" description="Acidic residues" evidence="1">
    <location>
        <begin position="421"/>
        <end position="437"/>
    </location>
</feature>
<dbReference type="SUPFAM" id="SSF81324">
    <property type="entry name" value="Voltage-gated potassium channels"/>
    <property type="match status" value="1"/>
</dbReference>
<dbReference type="Pfam" id="PF07885">
    <property type="entry name" value="Ion_trans_2"/>
    <property type="match status" value="1"/>
</dbReference>
<evidence type="ECO:0000313" key="6">
    <source>
        <dbReference type="EnsemblMetazoa" id="CJA17003.1"/>
    </source>
</evidence>
<evidence type="ECO:0000313" key="7">
    <source>
        <dbReference type="Proteomes" id="UP000005237"/>
    </source>
</evidence>
<feature type="chain" id="PRO_5035724854" evidence="2">
    <location>
        <begin position="20"/>
        <end position="763"/>
    </location>
</feature>
<keyword evidence="7" id="KW-1185">Reference proteome</keyword>